<evidence type="ECO:0000313" key="1">
    <source>
        <dbReference type="EMBL" id="ORX53269.1"/>
    </source>
</evidence>
<dbReference type="OrthoDB" id="2175694at2759"/>
<protein>
    <submittedName>
        <fullName evidence="1">Uncharacterized protein</fullName>
    </submittedName>
</protein>
<comment type="caution">
    <text evidence="1">The sequence shown here is derived from an EMBL/GenBank/DDBJ whole genome shotgun (WGS) entry which is preliminary data.</text>
</comment>
<evidence type="ECO:0000313" key="2">
    <source>
        <dbReference type="Proteomes" id="UP000193719"/>
    </source>
</evidence>
<keyword evidence="2" id="KW-1185">Reference proteome</keyword>
<dbReference type="STRING" id="1754191.A0A1Y1VCX8"/>
<gene>
    <name evidence="1" type="ORF">BCR36DRAFT_442800</name>
</gene>
<dbReference type="AlphaFoldDB" id="A0A1Y1VCX8"/>
<dbReference type="Proteomes" id="UP000193719">
    <property type="component" value="Unassembled WGS sequence"/>
</dbReference>
<reference evidence="1 2" key="2">
    <citation type="submission" date="2016-08" db="EMBL/GenBank/DDBJ databases">
        <title>Pervasive Adenine N6-methylation of Active Genes in Fungi.</title>
        <authorList>
            <consortium name="DOE Joint Genome Institute"/>
            <person name="Mondo S.J."/>
            <person name="Dannebaum R.O."/>
            <person name="Kuo R.C."/>
            <person name="Labutti K."/>
            <person name="Haridas S."/>
            <person name="Kuo A."/>
            <person name="Salamov A."/>
            <person name="Ahrendt S.R."/>
            <person name="Lipzen A."/>
            <person name="Sullivan W."/>
            <person name="Andreopoulos W.B."/>
            <person name="Clum A."/>
            <person name="Lindquist E."/>
            <person name="Daum C."/>
            <person name="Ramamoorthy G.K."/>
            <person name="Gryganskyi A."/>
            <person name="Culley D."/>
            <person name="Magnuson J.K."/>
            <person name="James T.Y."/>
            <person name="O'Malley M.A."/>
            <person name="Stajich J.E."/>
            <person name="Spatafora J.W."/>
            <person name="Visel A."/>
            <person name="Grigoriev I.V."/>
        </authorList>
    </citation>
    <scope>NUCLEOTIDE SEQUENCE [LARGE SCALE GENOMIC DNA]</scope>
    <source>
        <strain evidence="2">finn</strain>
    </source>
</reference>
<accession>A0A1Y1VCX8</accession>
<dbReference type="EMBL" id="MCFH01000013">
    <property type="protein sequence ID" value="ORX53269.1"/>
    <property type="molecule type" value="Genomic_DNA"/>
</dbReference>
<name>A0A1Y1VCX8_9FUNG</name>
<proteinExistence type="predicted"/>
<sequence>MLPRIGSQDRDIESWAEEFSRVMDLSDINDPKKIFAWAKECVQGRLKGIIDDLKTESDTGTNYPSIEDIKEAIEEYLEITPQEKCFNVKSLKIRRGESIKDFNWRYGNLYKNLNVGSQLFVTVKDYTNSIISRPFIRTQVITAQPKDIEAAFKVAELAESATEVPQYHNVNMFTDNQPYFDPYQNQNYNLFTQHSGDQNAYNNGYSKYPYNSSTFNNNNYSNMEENKSYQNSLIILIMLIK</sequence>
<reference evidence="1 2" key="1">
    <citation type="submission" date="2016-08" db="EMBL/GenBank/DDBJ databases">
        <title>Genomes of anaerobic fungi encode conserved fungal cellulosomes for biomass hydrolysis.</title>
        <authorList>
            <consortium name="DOE Joint Genome Institute"/>
            <person name="Haitjema C.H."/>
            <person name="Gilmore S.P."/>
            <person name="Henske J.K."/>
            <person name="Solomon K.V."/>
            <person name="De Groot R."/>
            <person name="Kuo A."/>
            <person name="Mondo S.J."/>
            <person name="Salamov A.A."/>
            <person name="Labutti K."/>
            <person name="Zhao Z."/>
            <person name="Chiniquy J."/>
            <person name="Barry K."/>
            <person name="Brewer H.M."/>
            <person name="Purvine S.O."/>
            <person name="Wright A.T."/>
            <person name="Boxma B."/>
            <person name="Van Alen T."/>
            <person name="Hackstein J.H."/>
            <person name="Baker S.E."/>
            <person name="Grigoriev I.V."/>
            <person name="O'Malley M.A."/>
        </authorList>
    </citation>
    <scope>NUCLEOTIDE SEQUENCE [LARGE SCALE GENOMIC DNA]</scope>
    <source>
        <strain evidence="2">finn</strain>
    </source>
</reference>
<organism evidence="1 2">
    <name type="scientific">Piromyces finnis</name>
    <dbReference type="NCBI Taxonomy" id="1754191"/>
    <lineage>
        <taxon>Eukaryota</taxon>
        <taxon>Fungi</taxon>
        <taxon>Fungi incertae sedis</taxon>
        <taxon>Chytridiomycota</taxon>
        <taxon>Chytridiomycota incertae sedis</taxon>
        <taxon>Neocallimastigomycetes</taxon>
        <taxon>Neocallimastigales</taxon>
        <taxon>Neocallimastigaceae</taxon>
        <taxon>Piromyces</taxon>
    </lineage>
</organism>